<proteinExistence type="predicted"/>
<dbReference type="OrthoDB" id="1238772at2"/>
<dbReference type="AlphaFoldDB" id="A0A1V8M2Z9"/>
<name>A0A1V8M2Z9_9GAMM</name>
<dbReference type="EMBL" id="LPUF01000003">
    <property type="protein sequence ID" value="OQK15935.1"/>
    <property type="molecule type" value="Genomic_DNA"/>
</dbReference>
<protein>
    <recommendedName>
        <fullName evidence="3">Peptidase</fullName>
    </recommendedName>
</protein>
<comment type="caution">
    <text evidence="1">The sequence shown here is derived from an EMBL/GenBank/DDBJ whole genome shotgun (WGS) entry which is preliminary data.</text>
</comment>
<dbReference type="RefSeq" id="WP_080524157.1">
    <property type="nucleotide sequence ID" value="NZ_LPUF01000003.1"/>
</dbReference>
<dbReference type="STRING" id="1420851.AU255_17300"/>
<dbReference type="PANTHER" id="PTHR41260">
    <property type="entry name" value="PROTEIN ECSC"/>
    <property type="match status" value="1"/>
</dbReference>
<accession>A0A1V8M2Z9</accession>
<dbReference type="InterPro" id="IPR024787">
    <property type="entry name" value="EcsC"/>
</dbReference>
<evidence type="ECO:0008006" key="3">
    <source>
        <dbReference type="Google" id="ProtNLM"/>
    </source>
</evidence>
<evidence type="ECO:0000313" key="2">
    <source>
        <dbReference type="Proteomes" id="UP000191980"/>
    </source>
</evidence>
<dbReference type="Proteomes" id="UP000191980">
    <property type="component" value="Unassembled WGS sequence"/>
</dbReference>
<dbReference type="Pfam" id="PF12787">
    <property type="entry name" value="EcsC"/>
    <property type="match status" value="1"/>
</dbReference>
<organism evidence="1 2">
    <name type="scientific">Methyloprofundus sedimenti</name>
    <dbReference type="NCBI Taxonomy" id="1420851"/>
    <lineage>
        <taxon>Bacteria</taxon>
        <taxon>Pseudomonadati</taxon>
        <taxon>Pseudomonadota</taxon>
        <taxon>Gammaproteobacteria</taxon>
        <taxon>Methylococcales</taxon>
        <taxon>Methylococcaceae</taxon>
        <taxon>Methyloprofundus</taxon>
    </lineage>
</organism>
<evidence type="ECO:0000313" key="1">
    <source>
        <dbReference type="EMBL" id="OQK15935.1"/>
    </source>
</evidence>
<sequence>MKLTSKDLIILHRAADVLENPSFSSKITKTVGSAVEKTIAILPEQVSLSLNDITRTALEKSLEGAIFTLNSRKSSIPYNKTHKFFAGLSGALGGAFGLTAITIELPISTTIMLRSIADIARFYGENLSHGNTKMACLEVFALSDTTRHGSETGYYAIRSILAKGLAEASSQLGTPVLSKESAPIVSKAINQIAARFSIPVSEKIAAQTIPVIGAIGGATINLLFIGYFQDLAHAHFALRRLERNYTPELVKLNYQKYLAQQHEAT</sequence>
<reference evidence="1 2" key="1">
    <citation type="submission" date="2015-12" db="EMBL/GenBank/DDBJ databases">
        <authorList>
            <person name="Shamseldin A."/>
            <person name="Moawad H."/>
            <person name="Abd El-Rahim W.M."/>
            <person name="Sadowsky M.J."/>
        </authorList>
    </citation>
    <scope>NUCLEOTIDE SEQUENCE [LARGE SCALE GENOMIC DNA]</scope>
    <source>
        <strain evidence="1 2">WF1</strain>
    </source>
</reference>
<gene>
    <name evidence="1" type="ORF">AU255_17300</name>
</gene>
<dbReference type="PANTHER" id="PTHR41260:SF1">
    <property type="entry name" value="PROTEIN ECSC"/>
    <property type="match status" value="1"/>
</dbReference>
<keyword evidence="2" id="KW-1185">Reference proteome</keyword>